<dbReference type="PANTHER" id="PTHR11537:SF254">
    <property type="entry name" value="POTASSIUM VOLTAGE-GATED CHANNEL PROTEIN SHAB"/>
    <property type="match status" value="1"/>
</dbReference>
<dbReference type="Gene3D" id="1.20.120.350">
    <property type="entry name" value="Voltage-gated potassium channels. Chain C"/>
    <property type="match status" value="1"/>
</dbReference>
<evidence type="ECO:0000256" key="9">
    <source>
        <dbReference type="ARBA" id="ARBA00023065"/>
    </source>
</evidence>
<sequence>MYAVVKRRVYTLLDPVEIDSPWEKWFDGIVVALIFANTLAVILETVESLSRQYRAFFSGFELFSVLFFTFEYLLRLWSITHHPKYRHPITGRLHWMLSFGALLDLCAILPFYLPLLFAFDLRFIRMLRLARLLRFFKLGRYIRAARVIRTVFSEKKEELTLSLLITFCLIVVASCVMYFVEHDAQPDKFSSRPETMWWSVATLTTVGYGDMYPVTALGKTITAVISILGIGNLCVT</sequence>
<keyword evidence="8 12" id="KW-1133">Transmembrane helix</keyword>
<evidence type="ECO:0000256" key="8">
    <source>
        <dbReference type="ARBA" id="ARBA00022989"/>
    </source>
</evidence>
<name>A0A4R4DRL9_9BACT</name>
<reference evidence="14 15" key="1">
    <citation type="submission" date="2019-03" db="EMBL/GenBank/DDBJ databases">
        <authorList>
            <person name="Kim M.K.M."/>
        </authorList>
    </citation>
    <scope>NUCLEOTIDE SEQUENCE [LARGE SCALE GENOMIC DNA]</scope>
    <source>
        <strain evidence="14 15">17J68-15</strain>
    </source>
</reference>
<dbReference type="EMBL" id="SKFH01000055">
    <property type="protein sequence ID" value="TCZ65037.1"/>
    <property type="molecule type" value="Genomic_DNA"/>
</dbReference>
<evidence type="ECO:0000256" key="3">
    <source>
        <dbReference type="ARBA" id="ARBA00022538"/>
    </source>
</evidence>
<keyword evidence="3" id="KW-0633">Potassium transport</keyword>
<keyword evidence="11" id="KW-0407">Ion channel</keyword>
<evidence type="ECO:0000256" key="7">
    <source>
        <dbReference type="ARBA" id="ARBA00022958"/>
    </source>
</evidence>
<feature type="transmembrane region" description="Helical" evidence="12">
    <location>
        <begin position="25"/>
        <end position="43"/>
    </location>
</feature>
<evidence type="ECO:0000313" key="15">
    <source>
        <dbReference type="Proteomes" id="UP000295164"/>
    </source>
</evidence>
<gene>
    <name evidence="14" type="ORF">E0486_17875</name>
</gene>
<evidence type="ECO:0000256" key="5">
    <source>
        <dbReference type="ARBA" id="ARBA00022826"/>
    </source>
</evidence>
<comment type="caution">
    <text evidence="14">The sequence shown here is derived from an EMBL/GenBank/DDBJ whole genome shotgun (WGS) entry which is preliminary data.</text>
</comment>
<keyword evidence="10 12" id="KW-0472">Membrane</keyword>
<keyword evidence="6" id="KW-0851">Voltage-gated channel</keyword>
<accession>A0A4R4DRL9</accession>
<feature type="transmembrane region" description="Helical" evidence="12">
    <location>
        <begin position="55"/>
        <end position="74"/>
    </location>
</feature>
<evidence type="ECO:0000256" key="6">
    <source>
        <dbReference type="ARBA" id="ARBA00022882"/>
    </source>
</evidence>
<protein>
    <submittedName>
        <fullName evidence="14">Ion transporter</fullName>
    </submittedName>
</protein>
<dbReference type="OrthoDB" id="9799090at2"/>
<evidence type="ECO:0000256" key="1">
    <source>
        <dbReference type="ARBA" id="ARBA00004141"/>
    </source>
</evidence>
<feature type="transmembrane region" description="Helical" evidence="12">
    <location>
        <begin position="216"/>
        <end position="235"/>
    </location>
</feature>
<feature type="transmembrane region" description="Helical" evidence="12">
    <location>
        <begin position="159"/>
        <end position="180"/>
    </location>
</feature>
<dbReference type="PRINTS" id="PR00169">
    <property type="entry name" value="KCHANNEL"/>
</dbReference>
<dbReference type="Pfam" id="PF00520">
    <property type="entry name" value="Ion_trans"/>
    <property type="match status" value="1"/>
</dbReference>
<keyword evidence="2" id="KW-0813">Transport</keyword>
<evidence type="ECO:0000256" key="2">
    <source>
        <dbReference type="ARBA" id="ARBA00022448"/>
    </source>
</evidence>
<comment type="subcellular location">
    <subcellularLocation>
        <location evidence="1">Membrane</location>
        <topology evidence="1">Multi-pass membrane protein</topology>
    </subcellularLocation>
</comment>
<dbReference type="InterPro" id="IPR028325">
    <property type="entry name" value="VG_K_chnl"/>
</dbReference>
<proteinExistence type="predicted"/>
<dbReference type="InterPro" id="IPR027359">
    <property type="entry name" value="Volt_channel_dom_sf"/>
</dbReference>
<feature type="domain" description="Ion transport" evidence="13">
    <location>
        <begin position="24"/>
        <end position="227"/>
    </location>
</feature>
<dbReference type="AlphaFoldDB" id="A0A4R4DRL9"/>
<dbReference type="PANTHER" id="PTHR11537">
    <property type="entry name" value="VOLTAGE-GATED POTASSIUM CHANNEL"/>
    <property type="match status" value="1"/>
</dbReference>
<dbReference type="GO" id="GO:0008076">
    <property type="term" value="C:voltage-gated potassium channel complex"/>
    <property type="evidence" value="ECO:0007669"/>
    <property type="project" value="InterPro"/>
</dbReference>
<keyword evidence="7" id="KW-0630">Potassium</keyword>
<dbReference type="Gene3D" id="1.10.287.70">
    <property type="match status" value="1"/>
</dbReference>
<keyword evidence="15" id="KW-1185">Reference proteome</keyword>
<dbReference type="SUPFAM" id="SSF81324">
    <property type="entry name" value="Voltage-gated potassium channels"/>
    <property type="match status" value="1"/>
</dbReference>
<evidence type="ECO:0000256" key="12">
    <source>
        <dbReference type="SAM" id="Phobius"/>
    </source>
</evidence>
<dbReference type="GO" id="GO:0005249">
    <property type="term" value="F:voltage-gated potassium channel activity"/>
    <property type="evidence" value="ECO:0007669"/>
    <property type="project" value="InterPro"/>
</dbReference>
<dbReference type="Proteomes" id="UP000295164">
    <property type="component" value="Unassembled WGS sequence"/>
</dbReference>
<evidence type="ECO:0000256" key="4">
    <source>
        <dbReference type="ARBA" id="ARBA00022692"/>
    </source>
</evidence>
<evidence type="ECO:0000256" key="10">
    <source>
        <dbReference type="ARBA" id="ARBA00023136"/>
    </source>
</evidence>
<dbReference type="RefSeq" id="WP_131854321.1">
    <property type="nucleotide sequence ID" value="NZ_SKFH01000055.1"/>
</dbReference>
<keyword evidence="5" id="KW-0631">Potassium channel</keyword>
<keyword evidence="9" id="KW-0406">Ion transport</keyword>
<evidence type="ECO:0000259" key="13">
    <source>
        <dbReference type="Pfam" id="PF00520"/>
    </source>
</evidence>
<evidence type="ECO:0000313" key="14">
    <source>
        <dbReference type="EMBL" id="TCZ65037.1"/>
    </source>
</evidence>
<keyword evidence="4 12" id="KW-0812">Transmembrane</keyword>
<dbReference type="InterPro" id="IPR005821">
    <property type="entry name" value="Ion_trans_dom"/>
</dbReference>
<evidence type="ECO:0000256" key="11">
    <source>
        <dbReference type="ARBA" id="ARBA00023303"/>
    </source>
</evidence>
<feature type="transmembrane region" description="Helical" evidence="12">
    <location>
        <begin position="94"/>
        <end position="119"/>
    </location>
</feature>
<organism evidence="14 15">
    <name type="scientific">Flaviaesturariibacter aridisoli</name>
    <dbReference type="NCBI Taxonomy" id="2545761"/>
    <lineage>
        <taxon>Bacteria</taxon>
        <taxon>Pseudomonadati</taxon>
        <taxon>Bacteroidota</taxon>
        <taxon>Chitinophagia</taxon>
        <taxon>Chitinophagales</taxon>
        <taxon>Chitinophagaceae</taxon>
        <taxon>Flaviaestuariibacter</taxon>
    </lineage>
</organism>
<dbReference type="GO" id="GO:0001508">
    <property type="term" value="P:action potential"/>
    <property type="evidence" value="ECO:0007669"/>
    <property type="project" value="TreeGrafter"/>
</dbReference>